<reference evidence="1 2" key="1">
    <citation type="submission" date="2016-10" db="EMBL/GenBank/DDBJ databases">
        <title>Comparative genomics of Pseudomonas syringae.</title>
        <authorList>
            <person name="Hulin M.T."/>
        </authorList>
    </citation>
    <scope>NUCLEOTIDE SEQUENCE [LARGE SCALE GENOMIC DNA]</scope>
    <source>
        <strain evidence="1 2">9643</strain>
    </source>
</reference>
<comment type="caution">
    <text evidence="1">The sequence shown here is derived from an EMBL/GenBank/DDBJ whole genome shotgun (WGS) entry which is preliminary data.</text>
</comment>
<proteinExistence type="predicted"/>
<dbReference type="AlphaFoldDB" id="A0ABD6VIC9"/>
<evidence type="ECO:0000313" key="1">
    <source>
        <dbReference type="EMBL" id="POD73006.1"/>
    </source>
</evidence>
<dbReference type="RefSeq" id="WP_103408640.1">
    <property type="nucleotide sequence ID" value="NZ_MLET01000001.1"/>
</dbReference>
<sequence>MEVLEGIKDRVVVEVAESLAGRSDEEILQFFRSTATFARKYAVSYELEGPMHLVLDNSIIQSFKHRLTDANRDLQALSYTVFTRFVTGWSDRETYLAVTPAALYEHMGRRGNITAEEALCALEELQVFFVGTGLRMTWVGFKSIEDLVESLVAIRADDLYLTKYFKQVKERSWRTDLKAPFGVKIPLGIAYREIPDDLPLKYFSPGYVKFVLASRVERSIIRESQHNPEAMPIGSGPMSDALADLNEFNKKGALSGLGDIDMLQVCDGSRQYQERAGYVLVGQTLDAKLAEVLQHRHSYFESMGVEFGSPNAEQQTRDMVNFMFSKPFSEHQKRGEWIQPMLKDFVDTIASGCKVAISNANHS</sequence>
<gene>
    <name evidence="1" type="ORF">BKM07_02560</name>
</gene>
<accession>A0ABD6VIC9</accession>
<dbReference type="Proteomes" id="UP000236998">
    <property type="component" value="Unassembled WGS sequence"/>
</dbReference>
<protein>
    <submittedName>
        <fullName evidence="1">Uncharacterized protein</fullName>
    </submittedName>
</protein>
<name>A0ABD6VIC9_9PSED</name>
<evidence type="ECO:0000313" key="2">
    <source>
        <dbReference type="Proteomes" id="UP000236998"/>
    </source>
</evidence>
<organism evidence="1 2">
    <name type="scientific">Pseudomonas syringae group genomosp. 3</name>
    <dbReference type="NCBI Taxonomy" id="251701"/>
    <lineage>
        <taxon>Bacteria</taxon>
        <taxon>Pseudomonadati</taxon>
        <taxon>Pseudomonadota</taxon>
        <taxon>Gammaproteobacteria</taxon>
        <taxon>Pseudomonadales</taxon>
        <taxon>Pseudomonadaceae</taxon>
        <taxon>Pseudomonas</taxon>
    </lineage>
</organism>
<dbReference type="EMBL" id="MLET01000001">
    <property type="protein sequence ID" value="POD73006.1"/>
    <property type="molecule type" value="Genomic_DNA"/>
</dbReference>